<feature type="binding site" evidence="14">
    <location>
        <position position="103"/>
    </location>
    <ligand>
        <name>FAD</name>
        <dbReference type="ChEBI" id="CHEBI:57692"/>
    </ligand>
</feature>
<dbReference type="InterPro" id="IPR039261">
    <property type="entry name" value="FNR_nucleotide-bd"/>
</dbReference>
<evidence type="ECO:0000313" key="18">
    <source>
        <dbReference type="Proteomes" id="UP001054252"/>
    </source>
</evidence>
<feature type="binding site" evidence="14">
    <location>
        <position position="121"/>
    </location>
    <ligand>
        <name>FAD</name>
        <dbReference type="ChEBI" id="CHEBI:57692"/>
    </ligand>
</feature>
<dbReference type="InterPro" id="IPR017938">
    <property type="entry name" value="Riboflavin_synthase-like_b-brl"/>
</dbReference>
<evidence type="ECO:0000313" key="17">
    <source>
        <dbReference type="EMBL" id="GKV39706.1"/>
    </source>
</evidence>
<dbReference type="PANTHER" id="PTHR19370:SF200">
    <property type="entry name" value="NADH-CYTOCHROME B5 REDUCTASE"/>
    <property type="match status" value="1"/>
</dbReference>
<dbReference type="Pfam" id="PF00175">
    <property type="entry name" value="NAD_binding_1"/>
    <property type="match status" value="1"/>
</dbReference>
<feature type="binding site" evidence="14">
    <location>
        <position position="170"/>
    </location>
    <ligand>
        <name>FAD</name>
        <dbReference type="ChEBI" id="CHEBI:57692"/>
    </ligand>
</feature>
<dbReference type="GO" id="GO:0005741">
    <property type="term" value="C:mitochondrial outer membrane"/>
    <property type="evidence" value="ECO:0007669"/>
    <property type="project" value="UniProtKB-SubCell"/>
</dbReference>
<keyword evidence="8 14" id="KW-0274">FAD</keyword>
<dbReference type="FunFam" id="3.40.50.80:FF:000019">
    <property type="entry name" value="NADH-cytochrome b5 reductase"/>
    <property type="match status" value="1"/>
</dbReference>
<keyword evidence="9 15" id="KW-1133">Transmembrane helix</keyword>
<evidence type="ECO:0000256" key="2">
    <source>
        <dbReference type="ARBA" id="ARBA00004294"/>
    </source>
</evidence>
<evidence type="ECO:0000256" key="7">
    <source>
        <dbReference type="ARBA" id="ARBA00022787"/>
    </source>
</evidence>
<dbReference type="Gene3D" id="3.40.50.80">
    <property type="entry name" value="Nucleotide-binding domain of ferredoxin-NADP reductase (FNR) module"/>
    <property type="match status" value="1"/>
</dbReference>
<evidence type="ECO:0000256" key="11">
    <source>
        <dbReference type="ARBA" id="ARBA00023027"/>
    </source>
</evidence>
<evidence type="ECO:0000256" key="6">
    <source>
        <dbReference type="ARBA" id="ARBA00022692"/>
    </source>
</evidence>
<evidence type="ECO:0000256" key="5">
    <source>
        <dbReference type="ARBA" id="ARBA00022630"/>
    </source>
</evidence>
<dbReference type="InterPro" id="IPR008333">
    <property type="entry name" value="Cbr1-like_FAD-bd_dom"/>
</dbReference>
<protein>
    <recommendedName>
        <fullName evidence="4">cytochrome-b5 reductase</fullName>
        <ecNumber evidence="4">1.6.2.2</ecNumber>
    </recommendedName>
</protein>
<dbReference type="AlphaFoldDB" id="A0AAV5LQL9"/>
<evidence type="ECO:0000256" key="1">
    <source>
        <dbReference type="ARBA" id="ARBA00001974"/>
    </source>
</evidence>
<feature type="binding site" evidence="14">
    <location>
        <position position="129"/>
    </location>
    <ligand>
        <name>FAD</name>
        <dbReference type="ChEBI" id="CHEBI:57692"/>
    </ligand>
</feature>
<feature type="transmembrane region" description="Helical" evidence="15">
    <location>
        <begin position="12"/>
        <end position="35"/>
    </location>
</feature>
<dbReference type="Proteomes" id="UP001054252">
    <property type="component" value="Unassembled WGS sequence"/>
</dbReference>
<feature type="domain" description="FAD-binding FR-type" evidence="16">
    <location>
        <begin position="49"/>
        <end position="153"/>
    </location>
</feature>
<sequence length="285" mass="32147">MNWSIKMDALHFYPAELLGGVVAVVAICGTVAYIYRNRRRCRQGCLDPENFKEFKLVKKTPLNQYAAKFRFALPSSSSILGVPVGQHVICRGTDSKGEEVIRPYCPITLDSDVGYFELVVKMYPQGKMSHHFRQMREGDLLAVKGPAGRFRYTPGQARAFGLLAGGSGITQMFQIVRAILENPRDKTIAHLIYANATLDDILLKEELDAYASKFPERFKVYYVLEKPPPKWEYGVGYISKEMIQRHCPPPAPDIQILICGSEGMNRAMTDHLNALGYTPNMQFVF</sequence>
<keyword evidence="12" id="KW-0496">Mitochondrion</keyword>
<keyword evidence="7" id="KW-1000">Mitochondrion outer membrane</keyword>
<keyword evidence="10" id="KW-0560">Oxidoreductase</keyword>
<dbReference type="PRINTS" id="PR00406">
    <property type="entry name" value="CYTB5RDTASE"/>
</dbReference>
<comment type="cofactor">
    <cofactor evidence="1 14">
        <name>FAD</name>
        <dbReference type="ChEBI" id="CHEBI:57692"/>
    </cofactor>
</comment>
<name>A0AAV5LQL9_9ROSI</name>
<dbReference type="SUPFAM" id="SSF52343">
    <property type="entry name" value="Ferredoxin reductase-like, C-terminal NADP-linked domain"/>
    <property type="match status" value="1"/>
</dbReference>
<dbReference type="GO" id="GO:0090524">
    <property type="term" value="F:cytochrome-b5 reductase activity, acting on NADH"/>
    <property type="evidence" value="ECO:0007669"/>
    <property type="project" value="UniProtKB-EC"/>
</dbReference>
<dbReference type="EMBL" id="BPVZ01000136">
    <property type="protein sequence ID" value="GKV39706.1"/>
    <property type="molecule type" value="Genomic_DNA"/>
</dbReference>
<evidence type="ECO:0000256" key="15">
    <source>
        <dbReference type="SAM" id="Phobius"/>
    </source>
</evidence>
<organism evidence="17 18">
    <name type="scientific">Rubroshorea leprosula</name>
    <dbReference type="NCBI Taxonomy" id="152421"/>
    <lineage>
        <taxon>Eukaryota</taxon>
        <taxon>Viridiplantae</taxon>
        <taxon>Streptophyta</taxon>
        <taxon>Embryophyta</taxon>
        <taxon>Tracheophyta</taxon>
        <taxon>Spermatophyta</taxon>
        <taxon>Magnoliopsida</taxon>
        <taxon>eudicotyledons</taxon>
        <taxon>Gunneridae</taxon>
        <taxon>Pentapetalae</taxon>
        <taxon>rosids</taxon>
        <taxon>malvids</taxon>
        <taxon>Malvales</taxon>
        <taxon>Dipterocarpaceae</taxon>
        <taxon>Rubroshorea</taxon>
    </lineage>
</organism>
<proteinExistence type="inferred from homology"/>
<comment type="caution">
    <text evidence="17">The sequence shown here is derived from an EMBL/GenBank/DDBJ whole genome shotgun (WGS) entry which is preliminary data.</text>
</comment>
<evidence type="ECO:0000259" key="16">
    <source>
        <dbReference type="PROSITE" id="PS51384"/>
    </source>
</evidence>
<feature type="binding site" evidence="14">
    <location>
        <position position="119"/>
    </location>
    <ligand>
        <name>FAD</name>
        <dbReference type="ChEBI" id="CHEBI:57692"/>
    </ligand>
</feature>
<dbReference type="GO" id="GO:0022900">
    <property type="term" value="P:electron transport chain"/>
    <property type="evidence" value="ECO:0007669"/>
    <property type="project" value="TreeGrafter"/>
</dbReference>
<dbReference type="EC" id="1.6.2.2" evidence="4"/>
<feature type="binding site" evidence="14">
    <location>
        <position position="104"/>
    </location>
    <ligand>
        <name>FAD</name>
        <dbReference type="ChEBI" id="CHEBI:57692"/>
    </ligand>
</feature>
<keyword evidence="11" id="KW-0520">NAD</keyword>
<evidence type="ECO:0000256" key="9">
    <source>
        <dbReference type="ARBA" id="ARBA00022989"/>
    </source>
</evidence>
<reference evidence="17 18" key="1">
    <citation type="journal article" date="2021" name="Commun. Biol.">
        <title>The genome of Shorea leprosula (Dipterocarpaceae) highlights the ecological relevance of drought in aseasonal tropical rainforests.</title>
        <authorList>
            <person name="Ng K.K.S."/>
            <person name="Kobayashi M.J."/>
            <person name="Fawcett J.A."/>
            <person name="Hatakeyama M."/>
            <person name="Paape T."/>
            <person name="Ng C.H."/>
            <person name="Ang C.C."/>
            <person name="Tnah L.H."/>
            <person name="Lee C.T."/>
            <person name="Nishiyama T."/>
            <person name="Sese J."/>
            <person name="O'Brien M.J."/>
            <person name="Copetti D."/>
            <person name="Mohd Noor M.I."/>
            <person name="Ong R.C."/>
            <person name="Putra M."/>
            <person name="Sireger I.Z."/>
            <person name="Indrioko S."/>
            <person name="Kosugi Y."/>
            <person name="Izuno A."/>
            <person name="Isagi Y."/>
            <person name="Lee S.L."/>
            <person name="Shimizu K.K."/>
        </authorList>
    </citation>
    <scope>NUCLEOTIDE SEQUENCE [LARGE SCALE GENOMIC DNA]</scope>
    <source>
        <strain evidence="17">214</strain>
    </source>
</reference>
<dbReference type="FunFam" id="2.40.30.10:FF:000032">
    <property type="entry name" value="NADH-cytochrome b5 reductase"/>
    <property type="match status" value="1"/>
</dbReference>
<gene>
    <name evidence="17" type="ORF">SLEP1_g47437</name>
</gene>
<keyword evidence="18" id="KW-1185">Reference proteome</keyword>
<evidence type="ECO:0000256" key="14">
    <source>
        <dbReference type="PIRSR" id="PIRSR601834-1"/>
    </source>
</evidence>
<dbReference type="CDD" id="cd06183">
    <property type="entry name" value="cyt_b5_reduct_like"/>
    <property type="match status" value="1"/>
</dbReference>
<feature type="binding site" evidence="14">
    <location>
        <position position="127"/>
    </location>
    <ligand>
        <name>FAD</name>
        <dbReference type="ChEBI" id="CHEBI:57692"/>
    </ligand>
</feature>
<evidence type="ECO:0000256" key="10">
    <source>
        <dbReference type="ARBA" id="ARBA00023002"/>
    </source>
</evidence>
<comment type="subcellular location">
    <subcellularLocation>
        <location evidence="2">Mitochondrion outer membrane</location>
    </subcellularLocation>
</comment>
<dbReference type="PANTHER" id="PTHR19370">
    <property type="entry name" value="NADH-CYTOCHROME B5 REDUCTASE"/>
    <property type="match status" value="1"/>
</dbReference>
<feature type="binding site" evidence="14">
    <location>
        <position position="102"/>
    </location>
    <ligand>
        <name>FAD</name>
        <dbReference type="ChEBI" id="CHEBI:57692"/>
    </ligand>
</feature>
<evidence type="ECO:0000256" key="8">
    <source>
        <dbReference type="ARBA" id="ARBA00022827"/>
    </source>
</evidence>
<dbReference type="SUPFAM" id="SSF63380">
    <property type="entry name" value="Riboflavin synthase domain-like"/>
    <property type="match status" value="1"/>
</dbReference>
<keyword evidence="13 15" id="KW-0472">Membrane</keyword>
<dbReference type="Gene3D" id="2.40.30.10">
    <property type="entry name" value="Translation factors"/>
    <property type="match status" value="1"/>
</dbReference>
<evidence type="ECO:0000256" key="4">
    <source>
        <dbReference type="ARBA" id="ARBA00012011"/>
    </source>
</evidence>
<comment type="similarity">
    <text evidence="3">Belongs to the flavoprotein pyridine nucleotide cytochrome reductase family.</text>
</comment>
<dbReference type="PROSITE" id="PS51384">
    <property type="entry name" value="FAD_FR"/>
    <property type="match status" value="1"/>
</dbReference>
<dbReference type="Pfam" id="PF00970">
    <property type="entry name" value="FAD_binding_6"/>
    <property type="match status" value="1"/>
</dbReference>
<evidence type="ECO:0000256" key="3">
    <source>
        <dbReference type="ARBA" id="ARBA00006105"/>
    </source>
</evidence>
<dbReference type="InterPro" id="IPR017927">
    <property type="entry name" value="FAD-bd_FR_type"/>
</dbReference>
<evidence type="ECO:0000256" key="12">
    <source>
        <dbReference type="ARBA" id="ARBA00023128"/>
    </source>
</evidence>
<accession>A0AAV5LQL9</accession>
<dbReference type="InterPro" id="IPR001834">
    <property type="entry name" value="CBR-like"/>
</dbReference>
<keyword evidence="5 14" id="KW-0285">Flavoprotein</keyword>
<evidence type="ECO:0000256" key="13">
    <source>
        <dbReference type="ARBA" id="ARBA00023136"/>
    </source>
</evidence>
<dbReference type="InterPro" id="IPR001433">
    <property type="entry name" value="OxRdtase_FAD/NAD-bd"/>
</dbReference>
<feature type="binding site" evidence="14">
    <location>
        <position position="128"/>
    </location>
    <ligand>
        <name>FAD</name>
        <dbReference type="ChEBI" id="CHEBI:57692"/>
    </ligand>
</feature>
<keyword evidence="6 15" id="KW-0812">Transmembrane</keyword>